<dbReference type="PANTHER" id="PTHR32194">
    <property type="entry name" value="METALLOPROTEASE TLDD"/>
    <property type="match status" value="1"/>
</dbReference>
<dbReference type="GO" id="GO:0051603">
    <property type="term" value="P:proteolysis involved in protein catabolic process"/>
    <property type="evidence" value="ECO:0007669"/>
    <property type="project" value="InterPro"/>
</dbReference>
<comment type="function">
    <text evidence="10">Protease subunit of a proteasome-like degradation complex believed to be a general protein degrading machinery.</text>
</comment>
<dbReference type="GO" id="GO:0004298">
    <property type="term" value="F:threonine-type endopeptidase activity"/>
    <property type="evidence" value="ECO:0007669"/>
    <property type="project" value="UniProtKB-KW"/>
</dbReference>
<dbReference type="InterPro" id="IPR029055">
    <property type="entry name" value="Ntn_hydrolases_N"/>
</dbReference>
<name>A0A238XMU3_9BACT</name>
<dbReference type="Pfam" id="PF00227">
    <property type="entry name" value="Proteasome"/>
    <property type="match status" value="1"/>
</dbReference>
<dbReference type="InterPro" id="IPR023333">
    <property type="entry name" value="Proteasome_suB-type"/>
</dbReference>
<evidence type="ECO:0000256" key="8">
    <source>
        <dbReference type="ARBA" id="ARBA00022801"/>
    </source>
</evidence>
<keyword evidence="9 10" id="KW-0915">Sodium</keyword>
<dbReference type="HAMAP" id="MF_00248">
    <property type="entry name" value="HslV"/>
    <property type="match status" value="1"/>
</dbReference>
<feature type="active site" evidence="10">
    <location>
        <position position="6"/>
    </location>
</feature>
<evidence type="ECO:0000256" key="9">
    <source>
        <dbReference type="ARBA" id="ARBA00023053"/>
    </source>
</evidence>
<reference evidence="11 12" key="1">
    <citation type="submission" date="2017-06" db="EMBL/GenBank/DDBJ databases">
        <authorList>
            <person name="Kim H.J."/>
            <person name="Triplett B.A."/>
        </authorList>
    </citation>
    <scope>NUCLEOTIDE SEQUENCE [LARGE SCALE GENOMIC DNA]</scope>
    <source>
        <strain evidence="11 12">DSM 13116</strain>
    </source>
</reference>
<protein>
    <recommendedName>
        <fullName evidence="10">ATP-dependent protease subunit HslV</fullName>
        <ecNumber evidence="10">3.4.25.2</ecNumber>
    </recommendedName>
</protein>
<dbReference type="PANTHER" id="PTHR32194:SF0">
    <property type="entry name" value="ATP-DEPENDENT PROTEASE SUBUNIT HSLV"/>
    <property type="match status" value="1"/>
</dbReference>
<evidence type="ECO:0000256" key="3">
    <source>
        <dbReference type="ARBA" id="ARBA00022490"/>
    </source>
</evidence>
<comment type="similarity">
    <text evidence="2 10">Belongs to the peptidase T1B family. HslV subfamily.</text>
</comment>
<evidence type="ECO:0000256" key="7">
    <source>
        <dbReference type="ARBA" id="ARBA00022723"/>
    </source>
</evidence>
<dbReference type="EC" id="3.4.25.2" evidence="10"/>
<dbReference type="Gene3D" id="3.60.20.10">
    <property type="entry name" value="Glutamine Phosphoribosylpyrophosphate, subunit 1, domain 1"/>
    <property type="match status" value="1"/>
</dbReference>
<dbReference type="InterPro" id="IPR001353">
    <property type="entry name" value="Proteasome_sua/b"/>
</dbReference>
<feature type="binding site" evidence="10">
    <location>
        <position position="162"/>
    </location>
    <ligand>
        <name>Na(+)</name>
        <dbReference type="ChEBI" id="CHEBI:29101"/>
    </ligand>
</feature>
<dbReference type="GO" id="GO:0005839">
    <property type="term" value="C:proteasome core complex"/>
    <property type="evidence" value="ECO:0007669"/>
    <property type="project" value="InterPro"/>
</dbReference>
<keyword evidence="12" id="KW-1185">Reference proteome</keyword>
<dbReference type="PROSITE" id="PS51476">
    <property type="entry name" value="PROTEASOME_BETA_2"/>
    <property type="match status" value="1"/>
</dbReference>
<proteinExistence type="inferred from homology"/>
<dbReference type="NCBIfam" id="NF003964">
    <property type="entry name" value="PRK05456.1"/>
    <property type="match status" value="1"/>
</dbReference>
<keyword evidence="4 10" id="KW-0021">Allosteric enzyme</keyword>
<keyword evidence="7 10" id="KW-0479">Metal-binding</keyword>
<dbReference type="PIRSF" id="PIRSF039093">
    <property type="entry name" value="HslV"/>
    <property type="match status" value="1"/>
</dbReference>
<evidence type="ECO:0000256" key="6">
    <source>
        <dbReference type="ARBA" id="ARBA00022698"/>
    </source>
</evidence>
<accession>A0A238XMU3</accession>
<comment type="subcellular location">
    <subcellularLocation>
        <location evidence="1 10">Cytoplasm</location>
    </subcellularLocation>
</comment>
<evidence type="ECO:0000256" key="1">
    <source>
        <dbReference type="ARBA" id="ARBA00004496"/>
    </source>
</evidence>
<organism evidence="11 12">
    <name type="scientific">Humidesulfovibrio mexicanus</name>
    <dbReference type="NCBI Taxonomy" id="147047"/>
    <lineage>
        <taxon>Bacteria</taxon>
        <taxon>Pseudomonadati</taxon>
        <taxon>Thermodesulfobacteriota</taxon>
        <taxon>Desulfovibrionia</taxon>
        <taxon>Desulfovibrionales</taxon>
        <taxon>Desulfovibrionaceae</taxon>
        <taxon>Humidesulfovibrio</taxon>
    </lineage>
</organism>
<dbReference type="EMBL" id="FZOC01000001">
    <property type="protein sequence ID" value="SNR59773.1"/>
    <property type="molecule type" value="Genomic_DNA"/>
</dbReference>
<dbReference type="NCBIfam" id="TIGR03692">
    <property type="entry name" value="ATP_dep_HslV"/>
    <property type="match status" value="1"/>
</dbReference>
<evidence type="ECO:0000256" key="10">
    <source>
        <dbReference type="HAMAP-Rule" id="MF_00248"/>
    </source>
</evidence>
<keyword evidence="5 10" id="KW-0645">Protease</keyword>
<dbReference type="SUPFAM" id="SSF56235">
    <property type="entry name" value="N-terminal nucleophile aminohydrolases (Ntn hydrolases)"/>
    <property type="match status" value="1"/>
</dbReference>
<evidence type="ECO:0000256" key="4">
    <source>
        <dbReference type="ARBA" id="ARBA00022533"/>
    </source>
</evidence>
<comment type="subunit">
    <text evidence="10">A double ring-shaped homohexamer of HslV is capped on each side by a ring-shaped HslU homohexamer. The assembly of the HslU/HslV complex is dependent on binding of ATP.</text>
</comment>
<dbReference type="Proteomes" id="UP000198324">
    <property type="component" value="Unassembled WGS sequence"/>
</dbReference>
<comment type="activity regulation">
    <text evidence="10">Allosterically activated by HslU binding.</text>
</comment>
<keyword evidence="8 10" id="KW-0378">Hydrolase</keyword>
<evidence type="ECO:0000313" key="11">
    <source>
        <dbReference type="EMBL" id="SNR59773.1"/>
    </source>
</evidence>
<dbReference type="InterPro" id="IPR022281">
    <property type="entry name" value="ATP-dep_Prtase_HsIV_su"/>
</dbReference>
<evidence type="ECO:0000256" key="5">
    <source>
        <dbReference type="ARBA" id="ARBA00022670"/>
    </source>
</evidence>
<keyword evidence="3 10" id="KW-0963">Cytoplasm</keyword>
<dbReference type="RefSeq" id="WP_089270906.1">
    <property type="nucleotide sequence ID" value="NZ_FZOC01000001.1"/>
</dbReference>
<gene>
    <name evidence="10" type="primary">hslV</name>
    <name evidence="11" type="ORF">SAMN04488503_0251</name>
</gene>
<dbReference type="GO" id="GO:0046872">
    <property type="term" value="F:metal ion binding"/>
    <property type="evidence" value="ECO:0007669"/>
    <property type="project" value="UniProtKB-KW"/>
</dbReference>
<feature type="binding site" evidence="10">
    <location>
        <position position="168"/>
    </location>
    <ligand>
        <name>Na(+)</name>
        <dbReference type="ChEBI" id="CHEBI:29101"/>
    </ligand>
</feature>
<sequence>MDIHGTTILAVRGPEGTAMAGDGQVTLGQSVAMKHTAKKVRTIYKGRVMVGFAGATADAFTLFERFEKKLESHSGNLTRAAVELAKDWRTDKYLRRLEAMILAADAETILLITGTGDVIEPDDAVAAIGSGGSYALAAARALKRHTQMDAKDIAMAAMRIAAELCVFTNDNITLETREREVAK</sequence>
<evidence type="ECO:0000256" key="2">
    <source>
        <dbReference type="ARBA" id="ARBA00006053"/>
    </source>
</evidence>
<dbReference type="AlphaFoldDB" id="A0A238XMU3"/>
<dbReference type="OrthoDB" id="9804884at2"/>
<dbReference type="GO" id="GO:0009376">
    <property type="term" value="C:HslUV protease complex"/>
    <property type="evidence" value="ECO:0007669"/>
    <property type="project" value="UniProtKB-UniRule"/>
</dbReference>
<evidence type="ECO:0000313" key="12">
    <source>
        <dbReference type="Proteomes" id="UP000198324"/>
    </source>
</evidence>
<keyword evidence="6 10" id="KW-0888">Threonine protease</keyword>
<feature type="binding site" evidence="10">
    <location>
        <position position="165"/>
    </location>
    <ligand>
        <name>Na(+)</name>
        <dbReference type="ChEBI" id="CHEBI:29101"/>
    </ligand>
</feature>
<comment type="catalytic activity">
    <reaction evidence="10">
        <text>ATP-dependent cleavage of peptide bonds with broad specificity.</text>
        <dbReference type="EC" id="3.4.25.2"/>
    </reaction>
</comment>